<evidence type="ECO:0008006" key="4">
    <source>
        <dbReference type="Google" id="ProtNLM"/>
    </source>
</evidence>
<dbReference type="PANTHER" id="PTHR31126:SF1">
    <property type="entry name" value="TYROSINE SPECIFIC PROTEIN PHOSPHATASES DOMAIN-CONTAINING PROTEIN"/>
    <property type="match status" value="1"/>
</dbReference>
<evidence type="ECO:0000313" key="2">
    <source>
        <dbReference type="EMBL" id="BAH50724.1"/>
    </source>
</evidence>
<dbReference type="Gene3D" id="3.90.190.10">
    <property type="entry name" value="Protein tyrosine phosphatase superfamily"/>
    <property type="match status" value="1"/>
</dbReference>
<dbReference type="PANTHER" id="PTHR31126">
    <property type="entry name" value="TYROSINE-PROTEIN PHOSPHATASE"/>
    <property type="match status" value="1"/>
</dbReference>
<dbReference type="PATRIC" id="fig|632772.20.peg.2589"/>
<dbReference type="Pfam" id="PF13350">
    <property type="entry name" value="Y_phosphatase3"/>
    <property type="match status" value="1"/>
</dbReference>
<dbReference type="STRING" id="632772.ROP_24770"/>
<evidence type="ECO:0000256" key="1">
    <source>
        <dbReference type="ARBA" id="ARBA00009580"/>
    </source>
</evidence>
<dbReference type="GO" id="GO:0004721">
    <property type="term" value="F:phosphoprotein phosphatase activity"/>
    <property type="evidence" value="ECO:0007669"/>
    <property type="project" value="InterPro"/>
</dbReference>
<dbReference type="RefSeq" id="WP_012689680.1">
    <property type="nucleotide sequence ID" value="NC_012522.1"/>
</dbReference>
<dbReference type="InterPro" id="IPR029021">
    <property type="entry name" value="Prot-tyrosine_phosphatase-like"/>
</dbReference>
<proteinExistence type="inferred from homology"/>
<gene>
    <name evidence="2" type="ordered locus">ROP_24770</name>
</gene>
<comment type="similarity">
    <text evidence="1">Belongs to the protein-tyrosine phosphatase family.</text>
</comment>
<dbReference type="Proteomes" id="UP000002212">
    <property type="component" value="Chromosome"/>
</dbReference>
<dbReference type="SUPFAM" id="SSF52799">
    <property type="entry name" value="(Phosphotyrosine protein) phosphatases II"/>
    <property type="match status" value="1"/>
</dbReference>
<dbReference type="EMBL" id="AP011115">
    <property type="protein sequence ID" value="BAH50724.1"/>
    <property type="molecule type" value="Genomic_DNA"/>
</dbReference>
<accession>C1B3M6</accession>
<reference evidence="2 3" key="1">
    <citation type="submission" date="2009-03" db="EMBL/GenBank/DDBJ databases">
        <title>Comparison of the complete genome sequences of Rhodococcus erythropolis PR4 and Rhodococcus opacus B4.</title>
        <authorList>
            <person name="Takarada H."/>
            <person name="Sekine M."/>
            <person name="Hosoyama A."/>
            <person name="Yamada R."/>
            <person name="Fujisawa T."/>
            <person name="Omata S."/>
            <person name="Shimizu A."/>
            <person name="Tsukatani N."/>
            <person name="Tanikawa S."/>
            <person name="Fujita N."/>
            <person name="Harayama S."/>
        </authorList>
    </citation>
    <scope>NUCLEOTIDE SEQUENCE [LARGE SCALE GENOMIC DNA]</scope>
    <source>
        <strain evidence="2 3">B4</strain>
    </source>
</reference>
<name>C1B3M6_RHOOB</name>
<dbReference type="AlphaFoldDB" id="C1B3M6"/>
<dbReference type="HOGENOM" id="CLU_057546_1_3_11"/>
<dbReference type="InterPro" id="IPR016130">
    <property type="entry name" value="Tyr_Pase_AS"/>
</dbReference>
<sequence>MSGATSPRAIQLNGCFNFRDLGGLPAGSETSIRERVLFRSDALGRLDRRDQRVLADIGLRTVIDLRTSKEVEQHGLCAWYERSPELHALPLVAWESLPTKSQSQGWCTPAPLIDAYHQMLGEGRQTIAAALTVLAGAGALPAVVHCTSGRDRTAIVVAVLLGILGVPDHQIAEDYALSAAGMARSLAWMREHDPVAMALIVNDEASMVYTPPEVMLGFLDAFRREYGSFERYVDSIDRRAEVGRLRRLLTVGG</sequence>
<dbReference type="PROSITE" id="PS00383">
    <property type="entry name" value="TYR_PHOSPHATASE_1"/>
    <property type="match status" value="1"/>
</dbReference>
<keyword evidence="2" id="KW-0378">Hydrolase</keyword>
<dbReference type="KEGG" id="rop:ROP_24770"/>
<evidence type="ECO:0000313" key="3">
    <source>
        <dbReference type="Proteomes" id="UP000002212"/>
    </source>
</evidence>
<dbReference type="OrthoDB" id="1188001at2"/>
<organism evidence="2 3">
    <name type="scientific">Rhodococcus opacus (strain B4)</name>
    <dbReference type="NCBI Taxonomy" id="632772"/>
    <lineage>
        <taxon>Bacteria</taxon>
        <taxon>Bacillati</taxon>
        <taxon>Actinomycetota</taxon>
        <taxon>Actinomycetes</taxon>
        <taxon>Mycobacteriales</taxon>
        <taxon>Nocardiaceae</taxon>
        <taxon>Rhodococcus</taxon>
    </lineage>
</organism>
<protein>
    <recommendedName>
        <fullName evidence="4">Protein tyrosine phosphatase</fullName>
    </recommendedName>
</protein>
<dbReference type="InterPro" id="IPR026893">
    <property type="entry name" value="Tyr/Ser_Pase_IphP-type"/>
</dbReference>